<dbReference type="InterPro" id="IPR025691">
    <property type="entry name" value="GspL_pp_dom"/>
</dbReference>
<dbReference type="AlphaFoldDB" id="A0A0N1ED71"/>
<dbReference type="SUPFAM" id="SSF53067">
    <property type="entry name" value="Actin-like ATPase domain"/>
    <property type="match status" value="2"/>
</dbReference>
<sequence length="402" mass="45230">MTEILLIRTGQTQQDKINWLIYSPLEQEIIASGDLPNAEQLSELTEKSQNREVVALLPCDQVQLKTVELPTKWNRKLEQALPYMLEEDIACDVDDLFIAIAEPSMIGDKHAINVAMTDRDWFESWLAVFVEHDIEVFKLLPDAILLPTAENDALSVIELGEQWLCKHGLWRVGAVEQSWLAEYLAALGNPHVEHYSPASQFPETIDLTAQTDAYDLPLALFAKQLPSVKFNLRQGQYQLKKKTSLWWGYWKNAAIAASVALVGSIVIKGVELHQLNSEIDIAKTHVVERYQKAFPGKALNPHLIKSQIKGELAKLDGVSSAGFLDLTNELVSVFSQVQEFKPETLRYDQRRNELRVRARGKDFQTFGKVKAILEQRGLTVDQGSLNNDGDFVVGEIKLRGAA</sequence>
<keyword evidence="5" id="KW-0997">Cell inner membrane</keyword>
<dbReference type="RefSeq" id="WP_054206840.1">
    <property type="nucleotide sequence ID" value="NZ_LHPH01000035.1"/>
</dbReference>
<keyword evidence="3 10" id="KW-0813">Transport</keyword>
<dbReference type="GO" id="GO:0009276">
    <property type="term" value="C:Gram-negative-bacterium-type cell wall"/>
    <property type="evidence" value="ECO:0007669"/>
    <property type="project" value="InterPro"/>
</dbReference>
<dbReference type="PIRSF" id="PIRSF015761">
    <property type="entry name" value="Protein_L"/>
    <property type="match status" value="1"/>
</dbReference>
<evidence type="ECO:0000313" key="13">
    <source>
        <dbReference type="EMBL" id="KPH56742.1"/>
    </source>
</evidence>
<organism evidence="13 14">
    <name type="scientific">Pseudoalteromonas porphyrae</name>
    <dbReference type="NCBI Taxonomy" id="187330"/>
    <lineage>
        <taxon>Bacteria</taxon>
        <taxon>Pseudomonadati</taxon>
        <taxon>Pseudomonadota</taxon>
        <taxon>Gammaproteobacteria</taxon>
        <taxon>Alteromonadales</taxon>
        <taxon>Pseudoalteromonadaceae</taxon>
        <taxon>Pseudoalteromonas</taxon>
    </lineage>
</organism>
<evidence type="ECO:0000256" key="3">
    <source>
        <dbReference type="ARBA" id="ARBA00022448"/>
    </source>
</evidence>
<evidence type="ECO:0000256" key="8">
    <source>
        <dbReference type="ARBA" id="ARBA00022989"/>
    </source>
</evidence>
<dbReference type="GO" id="GO:0015628">
    <property type="term" value="P:protein secretion by the type II secretion system"/>
    <property type="evidence" value="ECO:0007669"/>
    <property type="project" value="InterPro"/>
</dbReference>
<dbReference type="Pfam" id="PF12693">
    <property type="entry name" value="GspL_C"/>
    <property type="match status" value="1"/>
</dbReference>
<feature type="domain" description="GspL periplasmic" evidence="12">
    <location>
        <begin position="247"/>
        <end position="399"/>
    </location>
</feature>
<evidence type="ECO:0000259" key="11">
    <source>
        <dbReference type="Pfam" id="PF05134"/>
    </source>
</evidence>
<dbReference type="STRING" id="187330.AMS58_20365"/>
<name>A0A0N1ED71_9GAMM</name>
<dbReference type="Gene3D" id="3.30.1360.100">
    <property type="entry name" value="General secretion pathway protein M, EpsM"/>
    <property type="match status" value="1"/>
</dbReference>
<dbReference type="InterPro" id="IPR024230">
    <property type="entry name" value="GspL_cyto_dom"/>
</dbReference>
<dbReference type="CDD" id="cd24017">
    <property type="entry name" value="ASKHA_T2SSL_N"/>
    <property type="match status" value="1"/>
</dbReference>
<keyword evidence="9" id="KW-0472">Membrane</keyword>
<feature type="domain" description="GspL cytoplasmic actin-ATPase-like" evidence="11">
    <location>
        <begin position="5"/>
        <end position="239"/>
    </location>
</feature>
<comment type="function">
    <text evidence="10">Inner membrane component of the type II secretion system required for the energy-dependent secretion of extracellular factors such as proteases and toxins from the periplasm.</text>
</comment>
<evidence type="ECO:0000259" key="12">
    <source>
        <dbReference type="Pfam" id="PF12693"/>
    </source>
</evidence>
<keyword evidence="7 10" id="KW-0653">Protein transport</keyword>
<proteinExistence type="inferred from homology"/>
<evidence type="ECO:0000256" key="1">
    <source>
        <dbReference type="ARBA" id="ARBA00004377"/>
    </source>
</evidence>
<evidence type="ECO:0000313" key="14">
    <source>
        <dbReference type="Proteomes" id="UP000037848"/>
    </source>
</evidence>
<gene>
    <name evidence="13" type="ORF">ADS77_20395</name>
</gene>
<dbReference type="Proteomes" id="UP000037848">
    <property type="component" value="Unassembled WGS sequence"/>
</dbReference>
<dbReference type="Gene3D" id="3.30.420.380">
    <property type="match status" value="1"/>
</dbReference>
<keyword evidence="4" id="KW-1003">Cell membrane</keyword>
<dbReference type="InterPro" id="IPR007812">
    <property type="entry name" value="T2SS_protein-GspL"/>
</dbReference>
<comment type="similarity">
    <text evidence="2 10">Belongs to the GSP L family.</text>
</comment>
<dbReference type="EMBL" id="LHPH01000035">
    <property type="protein sequence ID" value="KPH56742.1"/>
    <property type="molecule type" value="Genomic_DNA"/>
</dbReference>
<evidence type="ECO:0000256" key="10">
    <source>
        <dbReference type="PIRNR" id="PIRNR015761"/>
    </source>
</evidence>
<comment type="caution">
    <text evidence="13">The sequence shown here is derived from an EMBL/GenBank/DDBJ whole genome shotgun (WGS) entry which is preliminary data.</text>
</comment>
<keyword evidence="6" id="KW-0812">Transmembrane</keyword>
<dbReference type="InterPro" id="IPR043129">
    <property type="entry name" value="ATPase_NBD"/>
</dbReference>
<evidence type="ECO:0000256" key="6">
    <source>
        <dbReference type="ARBA" id="ARBA00022692"/>
    </source>
</evidence>
<dbReference type="NCBIfam" id="TIGR01709">
    <property type="entry name" value="typeII_sec_gspL"/>
    <property type="match status" value="1"/>
</dbReference>
<evidence type="ECO:0000256" key="2">
    <source>
        <dbReference type="ARBA" id="ARBA00005318"/>
    </source>
</evidence>
<comment type="subcellular location">
    <subcellularLocation>
        <location evidence="1">Cell inner membrane</location>
        <topology evidence="1">Single-pass membrane protein</topology>
    </subcellularLocation>
</comment>
<protein>
    <recommendedName>
        <fullName evidence="10">Type II secretion system protein L</fullName>
        <shortName evidence="10">T2SS protein L</shortName>
    </recommendedName>
</protein>
<dbReference type="PATRIC" id="fig|187330.3.peg.3007"/>
<dbReference type="GO" id="GO:0015627">
    <property type="term" value="C:type II protein secretion system complex"/>
    <property type="evidence" value="ECO:0007669"/>
    <property type="project" value="InterPro"/>
</dbReference>
<keyword evidence="8" id="KW-1133">Transmembrane helix</keyword>
<dbReference type="OrthoDB" id="7011844at2"/>
<dbReference type="Pfam" id="PF05134">
    <property type="entry name" value="T2SSL"/>
    <property type="match status" value="1"/>
</dbReference>
<evidence type="ECO:0000256" key="4">
    <source>
        <dbReference type="ARBA" id="ARBA00022475"/>
    </source>
</evidence>
<evidence type="ECO:0000256" key="7">
    <source>
        <dbReference type="ARBA" id="ARBA00022927"/>
    </source>
</evidence>
<evidence type="ECO:0000256" key="5">
    <source>
        <dbReference type="ARBA" id="ARBA00022519"/>
    </source>
</evidence>
<accession>A0A0N1ED71</accession>
<evidence type="ECO:0000256" key="9">
    <source>
        <dbReference type="ARBA" id="ARBA00023136"/>
    </source>
</evidence>
<keyword evidence="14" id="KW-1185">Reference proteome</keyword>
<dbReference type="GO" id="GO:0005886">
    <property type="term" value="C:plasma membrane"/>
    <property type="evidence" value="ECO:0007669"/>
    <property type="project" value="UniProtKB-SubCell"/>
</dbReference>
<reference evidence="13 14" key="1">
    <citation type="submission" date="2015-08" db="EMBL/GenBank/DDBJ databases">
        <title>Draft Genome Sequence of Pseudoalteromonas porphyrae UCD-SED14.</title>
        <authorList>
            <person name="Coil D.A."/>
            <person name="Jospin G."/>
            <person name="Lee R.D."/>
            <person name="Eisen J.A."/>
        </authorList>
    </citation>
    <scope>NUCLEOTIDE SEQUENCE [LARGE SCALE GENOMIC DNA]</scope>
    <source>
        <strain evidence="13 14">UCD-SED14</strain>
    </source>
</reference>
<dbReference type="Gene3D" id="3.30.420.370">
    <property type="match status" value="1"/>
</dbReference>